<dbReference type="EMBL" id="CP088156">
    <property type="protein sequence ID" value="UFZ04099.1"/>
    <property type="molecule type" value="Genomic_DNA"/>
</dbReference>
<accession>A0ABY3RA77</accession>
<dbReference type="InterPro" id="IPR036412">
    <property type="entry name" value="HAD-like_sf"/>
</dbReference>
<dbReference type="InterPro" id="IPR016181">
    <property type="entry name" value="Acyl_CoA_acyltransferase"/>
</dbReference>
<dbReference type="RefSeq" id="WP_231320111.1">
    <property type="nucleotide sequence ID" value="NZ_CP088156.1"/>
</dbReference>
<organism evidence="1 2">
    <name type="scientific">Bradyrhizobium ontarionense</name>
    <dbReference type="NCBI Taxonomy" id="2898149"/>
    <lineage>
        <taxon>Bacteria</taxon>
        <taxon>Pseudomonadati</taxon>
        <taxon>Pseudomonadota</taxon>
        <taxon>Alphaproteobacteria</taxon>
        <taxon>Hyphomicrobiales</taxon>
        <taxon>Nitrobacteraceae</taxon>
        <taxon>Bradyrhizobium</taxon>
    </lineage>
</organism>
<dbReference type="InterPro" id="IPR023214">
    <property type="entry name" value="HAD_sf"/>
</dbReference>
<dbReference type="InterPro" id="IPR010033">
    <property type="entry name" value="HAD_SF_ppase_IIIC"/>
</dbReference>
<gene>
    <name evidence="1" type="ORF">LQG66_33730</name>
</gene>
<evidence type="ECO:0000313" key="1">
    <source>
        <dbReference type="EMBL" id="UFZ04099.1"/>
    </source>
</evidence>
<dbReference type="NCBIfam" id="TIGR01681">
    <property type="entry name" value="HAD-SF-IIIC"/>
    <property type="match status" value="1"/>
</dbReference>
<dbReference type="InterPro" id="IPR010037">
    <property type="entry name" value="FkbH_domain"/>
</dbReference>
<reference evidence="1" key="1">
    <citation type="journal article" date="2024" name="Antonie Van Leeuwenhoek">
        <title>Bradyrhizobium ontarionense sp. nov., a novel bacterial symbiont isolated from Aeschynomene indica (Indian jointvetch), harbours photosynthesis, nitrogen fixation and nitrous oxide (N2O) reductase genes.</title>
        <authorList>
            <person name="Bromfield E.S.P."/>
            <person name="Cloutier S."/>
        </authorList>
    </citation>
    <scope>NUCLEOTIDE SEQUENCE</scope>
    <source>
        <strain evidence="1">A19</strain>
    </source>
</reference>
<protein>
    <submittedName>
        <fullName evidence="1">HAD-IIIC family phosphatase</fullName>
    </submittedName>
</protein>
<dbReference type="SUPFAM" id="SSF55729">
    <property type="entry name" value="Acyl-CoA N-acyltransferases (Nat)"/>
    <property type="match status" value="1"/>
</dbReference>
<proteinExistence type="predicted"/>
<keyword evidence="2" id="KW-1185">Reference proteome</keyword>
<name>A0ABY3RA77_9BRAD</name>
<dbReference type="Proteomes" id="UP001431010">
    <property type="component" value="Chromosome"/>
</dbReference>
<evidence type="ECO:0000313" key="2">
    <source>
        <dbReference type="Proteomes" id="UP001431010"/>
    </source>
</evidence>
<sequence>MTQLQSAIADLDRASKDVKCVIWDLDNTLWDGVLLERDAITLKPGIREVIQALDRRGILHSIASKNDHDLAMRKLQTFELDEYFLAPEIGWNAKSISIRRIQESLNLGLDSFLFVDDQPFERAEVGSTIPAVRCLDAAAYLDLPRYPALQPRFVTVDSARRRLMCREQLVRRNLEDSWEGPHEEFLASLGMVLTVAHPTGDDLRRAEELTIRTNQLNATGRSYSYDELQALLATPEHELFICELSDRFGSYGKIGLSLLEHGADTTHLRLLLVSCRVMSHGVGSVLLSLMMQRSKECGRKLRADFVDTGRNRMMMVAYRFAGFQASDRQPDGSMVMTHDLTDIPPIPSYIDVRHSA</sequence>
<dbReference type="NCBIfam" id="TIGR01686">
    <property type="entry name" value="FkbH"/>
    <property type="match status" value="1"/>
</dbReference>
<dbReference type="SUPFAM" id="SSF56784">
    <property type="entry name" value="HAD-like"/>
    <property type="match status" value="1"/>
</dbReference>
<dbReference type="Gene3D" id="3.40.50.1000">
    <property type="entry name" value="HAD superfamily/HAD-like"/>
    <property type="match status" value="1"/>
</dbReference>